<dbReference type="GO" id="GO:0008757">
    <property type="term" value="F:S-adenosylmethionine-dependent methyltransferase activity"/>
    <property type="evidence" value="ECO:0007669"/>
    <property type="project" value="InterPro"/>
</dbReference>
<dbReference type="OrthoDB" id="10017101at2759"/>
<evidence type="ECO:0000256" key="1">
    <source>
        <dbReference type="ARBA" id="ARBA00022603"/>
    </source>
</evidence>
<dbReference type="InterPro" id="IPR029063">
    <property type="entry name" value="SAM-dependent_MTases_sf"/>
</dbReference>
<proteinExistence type="predicted"/>
<gene>
    <name evidence="5" type="ORF">BDV37DRAFT_278953</name>
</gene>
<accession>A0A5N6IBH2</accession>
<dbReference type="Pfam" id="PF08241">
    <property type="entry name" value="Methyltransf_11"/>
    <property type="match status" value="1"/>
</dbReference>
<dbReference type="InterPro" id="IPR013216">
    <property type="entry name" value="Methyltransf_11"/>
</dbReference>
<dbReference type="RefSeq" id="XP_031945787.1">
    <property type="nucleotide sequence ID" value="XM_032086203.1"/>
</dbReference>
<reference evidence="5 6" key="1">
    <citation type="submission" date="2019-04" db="EMBL/GenBank/DDBJ databases">
        <authorList>
            <consortium name="DOE Joint Genome Institute"/>
            <person name="Mondo S."/>
            <person name="Kjaerbolling I."/>
            <person name="Vesth T."/>
            <person name="Frisvad J.C."/>
            <person name="Nybo J.L."/>
            <person name="Theobald S."/>
            <person name="Kildgaard S."/>
            <person name="Isbrandt T."/>
            <person name="Kuo A."/>
            <person name="Sato A."/>
            <person name="Lyhne E.K."/>
            <person name="Kogle M.E."/>
            <person name="Wiebenga A."/>
            <person name="Kun R.S."/>
            <person name="Lubbers R.J."/>
            <person name="Makela M.R."/>
            <person name="Barry K."/>
            <person name="Chovatia M."/>
            <person name="Clum A."/>
            <person name="Daum C."/>
            <person name="Haridas S."/>
            <person name="He G."/>
            <person name="LaButti K."/>
            <person name="Lipzen A."/>
            <person name="Riley R."/>
            <person name="Salamov A."/>
            <person name="Simmons B.A."/>
            <person name="Magnuson J.K."/>
            <person name="Henrissat B."/>
            <person name="Mortensen U.H."/>
            <person name="Larsen T.O."/>
            <person name="Devries R.P."/>
            <person name="Grigoriev I.V."/>
            <person name="Machida M."/>
            <person name="Baker S.E."/>
            <person name="Andersen M.R."/>
            <person name="Cantor M.N."/>
            <person name="Hua S.X."/>
        </authorList>
    </citation>
    <scope>NUCLEOTIDE SEQUENCE [LARGE SCALE GENOMIC DNA]</scope>
    <source>
        <strain evidence="5 6">CBS 119388</strain>
    </source>
</reference>
<dbReference type="Proteomes" id="UP000325579">
    <property type="component" value="Unassembled WGS sequence"/>
</dbReference>
<dbReference type="PANTHER" id="PTHR44068">
    <property type="entry name" value="ZGC:194242"/>
    <property type="match status" value="1"/>
</dbReference>
<dbReference type="InterPro" id="IPR050447">
    <property type="entry name" value="Erg6_SMT_methyltransf"/>
</dbReference>
<dbReference type="SUPFAM" id="SSF53335">
    <property type="entry name" value="S-adenosyl-L-methionine-dependent methyltransferases"/>
    <property type="match status" value="1"/>
</dbReference>
<evidence type="ECO:0000313" key="6">
    <source>
        <dbReference type="Proteomes" id="UP000325579"/>
    </source>
</evidence>
<protein>
    <submittedName>
        <fullName evidence="5">S-adenosyl-L-methionine-dependent methyltransferase</fullName>
    </submittedName>
</protein>
<dbReference type="EMBL" id="ML736743">
    <property type="protein sequence ID" value="KAE8408468.1"/>
    <property type="molecule type" value="Genomic_DNA"/>
</dbReference>
<keyword evidence="2 5" id="KW-0808">Transferase</keyword>
<dbReference type="Gene3D" id="3.40.50.150">
    <property type="entry name" value="Vaccinia Virus protein VP39"/>
    <property type="match status" value="1"/>
</dbReference>
<dbReference type="CDD" id="cd02440">
    <property type="entry name" value="AdoMet_MTases"/>
    <property type="match status" value="1"/>
</dbReference>
<keyword evidence="1 5" id="KW-0489">Methyltransferase</keyword>
<dbReference type="GO" id="GO:0032259">
    <property type="term" value="P:methylation"/>
    <property type="evidence" value="ECO:0007669"/>
    <property type="project" value="UniProtKB-KW"/>
</dbReference>
<keyword evidence="3" id="KW-0949">S-adenosyl-L-methionine</keyword>
<evidence type="ECO:0000256" key="2">
    <source>
        <dbReference type="ARBA" id="ARBA00022679"/>
    </source>
</evidence>
<dbReference type="SMART" id="SM00828">
    <property type="entry name" value="PKS_MT"/>
    <property type="match status" value="1"/>
</dbReference>
<name>A0A5N6IBH2_9EURO</name>
<dbReference type="AlphaFoldDB" id="A0A5N6IBH2"/>
<dbReference type="PANTHER" id="PTHR44068:SF11">
    <property type="entry name" value="GERANYL DIPHOSPHATE 2-C-METHYLTRANSFERASE"/>
    <property type="match status" value="1"/>
</dbReference>
<evidence type="ECO:0000313" key="5">
    <source>
        <dbReference type="EMBL" id="KAE8408468.1"/>
    </source>
</evidence>
<evidence type="ECO:0000259" key="4">
    <source>
        <dbReference type="SMART" id="SM00828"/>
    </source>
</evidence>
<organism evidence="5 6">
    <name type="scientific">Aspergillus pseudonomiae</name>
    <dbReference type="NCBI Taxonomy" id="1506151"/>
    <lineage>
        <taxon>Eukaryota</taxon>
        <taxon>Fungi</taxon>
        <taxon>Dikarya</taxon>
        <taxon>Ascomycota</taxon>
        <taxon>Pezizomycotina</taxon>
        <taxon>Eurotiomycetes</taxon>
        <taxon>Eurotiomycetidae</taxon>
        <taxon>Eurotiales</taxon>
        <taxon>Aspergillaceae</taxon>
        <taxon>Aspergillus</taxon>
        <taxon>Aspergillus subgen. Circumdati</taxon>
    </lineage>
</organism>
<evidence type="ECO:0000256" key="3">
    <source>
        <dbReference type="ARBA" id="ARBA00022691"/>
    </source>
</evidence>
<sequence length="264" mass="29096">MSLQPTATEVGTMYDQYTSLLTDVMAGFIHVGYWDDPEREDTIEVATERLTREIGERLSSVPGQRILDVGCGTGKSAVQIATAHDVHITGITVSNHQIELAQSQYESNTKAGQVNFLFANAMDLPFADASFDGAYAIESLVHMDDRRTALTNIARVLRPGSRLAIADLFLDAGCPNPEVLARFHELFQVPPMPSGDDLKALLHQTGFKVIEFTDIRDNVRPICKFLEQKALSLEGEVGEKLLEIAHSMATLKELGYAFITAERI</sequence>
<dbReference type="GeneID" id="43670894"/>
<accession>A0A5N7DSI2</accession>
<dbReference type="InterPro" id="IPR020803">
    <property type="entry name" value="MeTfrase_dom"/>
</dbReference>
<feature type="domain" description="Polyketide synthase-like methyltransferase" evidence="4">
    <location>
        <begin position="21"/>
        <end position="264"/>
    </location>
</feature>
<keyword evidence="6" id="KW-1185">Reference proteome</keyword>